<dbReference type="KEGG" id="sfu:Sfum_3571"/>
<evidence type="ECO:0000313" key="3">
    <source>
        <dbReference type="EMBL" id="ABK19241.1"/>
    </source>
</evidence>
<dbReference type="EMBL" id="CP000478">
    <property type="protein sequence ID" value="ABK19241.1"/>
    <property type="molecule type" value="Genomic_DNA"/>
</dbReference>
<comment type="similarity">
    <text evidence="1">Belongs to the universal stress protein A family.</text>
</comment>
<evidence type="ECO:0000259" key="2">
    <source>
        <dbReference type="Pfam" id="PF00582"/>
    </source>
</evidence>
<dbReference type="HOGENOM" id="CLU_1651304_0_0_7"/>
<name>A0LP89_SYNFM</name>
<dbReference type="RefSeq" id="WP_011700366.1">
    <property type="nucleotide sequence ID" value="NC_008554.1"/>
</dbReference>
<dbReference type="Gene3D" id="3.40.50.620">
    <property type="entry name" value="HUPs"/>
    <property type="match status" value="1"/>
</dbReference>
<dbReference type="Proteomes" id="UP000001784">
    <property type="component" value="Chromosome"/>
</dbReference>
<evidence type="ECO:0000256" key="1">
    <source>
        <dbReference type="ARBA" id="ARBA00008791"/>
    </source>
</evidence>
<dbReference type="InterPro" id="IPR006016">
    <property type="entry name" value="UspA"/>
</dbReference>
<accession>A0LP89</accession>
<dbReference type="SUPFAM" id="SSF52402">
    <property type="entry name" value="Adenine nucleotide alpha hydrolases-like"/>
    <property type="match status" value="1"/>
</dbReference>
<sequence>MTQPPGIAGKSMEGCVMLALSTFRRSERAIDVAIEKAREIKKLLVVYVADSNLARYMVDADQRLFGELRESVEAKVLEKHEKEGWEHAEEIAERAEKEGIEVKTHVQVGQFAIICLEAVKARKPSLVVTTRSQRPAWVKRFFGAPVDELIKGASCPVTVV</sequence>
<dbReference type="AlphaFoldDB" id="A0LP89"/>
<reference evidence="3 4" key="1">
    <citation type="submission" date="2006-10" db="EMBL/GenBank/DDBJ databases">
        <title>Complete sequence of Syntrophobacter fumaroxidans MPOB.</title>
        <authorList>
            <consortium name="US DOE Joint Genome Institute"/>
            <person name="Copeland A."/>
            <person name="Lucas S."/>
            <person name="Lapidus A."/>
            <person name="Barry K."/>
            <person name="Detter J.C."/>
            <person name="Glavina del Rio T."/>
            <person name="Hammon N."/>
            <person name="Israni S."/>
            <person name="Pitluck S."/>
            <person name="Goltsman E.G."/>
            <person name="Martinez M."/>
            <person name="Schmutz J."/>
            <person name="Larimer F."/>
            <person name="Land M."/>
            <person name="Hauser L."/>
            <person name="Kyrpides N."/>
            <person name="Kim E."/>
            <person name="Boone D.R."/>
            <person name="Brockman F."/>
            <person name="Culley D."/>
            <person name="Ferry J."/>
            <person name="Gunsalus R."/>
            <person name="McInerney M.J."/>
            <person name="Morrison M."/>
            <person name="Plugge C."/>
            <person name="Rohlin L."/>
            <person name="Scholten J."/>
            <person name="Sieber J."/>
            <person name="Stams A.J.M."/>
            <person name="Worm P."/>
            <person name="Henstra A.M."/>
            <person name="Richardson P."/>
        </authorList>
    </citation>
    <scope>NUCLEOTIDE SEQUENCE [LARGE SCALE GENOMIC DNA]</scope>
    <source>
        <strain evidence="4">DSM 10017 / MPOB</strain>
    </source>
</reference>
<proteinExistence type="inferred from homology"/>
<dbReference type="CDD" id="cd00293">
    <property type="entry name" value="USP-like"/>
    <property type="match status" value="1"/>
</dbReference>
<organism evidence="3 4">
    <name type="scientific">Syntrophobacter fumaroxidans (strain DSM 10017 / MPOB)</name>
    <dbReference type="NCBI Taxonomy" id="335543"/>
    <lineage>
        <taxon>Bacteria</taxon>
        <taxon>Pseudomonadati</taxon>
        <taxon>Thermodesulfobacteriota</taxon>
        <taxon>Syntrophobacteria</taxon>
        <taxon>Syntrophobacterales</taxon>
        <taxon>Syntrophobacteraceae</taxon>
        <taxon>Syntrophobacter</taxon>
    </lineage>
</organism>
<evidence type="ECO:0000313" key="4">
    <source>
        <dbReference type="Proteomes" id="UP000001784"/>
    </source>
</evidence>
<dbReference type="InParanoid" id="A0LP89"/>
<dbReference type="PANTHER" id="PTHR46268:SF6">
    <property type="entry name" value="UNIVERSAL STRESS PROTEIN UP12"/>
    <property type="match status" value="1"/>
</dbReference>
<dbReference type="Pfam" id="PF00582">
    <property type="entry name" value="Usp"/>
    <property type="match status" value="1"/>
</dbReference>
<protein>
    <submittedName>
        <fullName evidence="3">UspA domain protein</fullName>
    </submittedName>
</protein>
<keyword evidence="4" id="KW-1185">Reference proteome</keyword>
<dbReference type="PANTHER" id="PTHR46268">
    <property type="entry name" value="STRESS RESPONSE PROTEIN NHAX"/>
    <property type="match status" value="1"/>
</dbReference>
<gene>
    <name evidence="3" type="ordered locus">Sfum_3571</name>
</gene>
<dbReference type="InterPro" id="IPR014729">
    <property type="entry name" value="Rossmann-like_a/b/a_fold"/>
</dbReference>
<dbReference type="eggNOG" id="COG0589">
    <property type="taxonomic scope" value="Bacteria"/>
</dbReference>
<feature type="domain" description="UspA" evidence="2">
    <location>
        <begin position="19"/>
        <end position="160"/>
    </location>
</feature>